<evidence type="ECO:0000256" key="7">
    <source>
        <dbReference type="SAM" id="SignalP"/>
    </source>
</evidence>
<feature type="transmembrane region" description="Helical" evidence="6">
    <location>
        <begin position="286"/>
        <end position="305"/>
    </location>
</feature>
<dbReference type="GO" id="GO:0004673">
    <property type="term" value="F:protein histidine kinase activity"/>
    <property type="evidence" value="ECO:0007669"/>
    <property type="project" value="UniProtKB-EC"/>
</dbReference>
<dbReference type="EC" id="2.7.13.3" evidence="2"/>
<dbReference type="AlphaFoldDB" id="A0A562ZJI1"/>
<feature type="transmembrane region" description="Helical" evidence="6">
    <location>
        <begin position="176"/>
        <end position="193"/>
    </location>
</feature>
<keyword evidence="4" id="KW-0418">Kinase</keyword>
<dbReference type="InterPro" id="IPR050482">
    <property type="entry name" value="Sensor_HK_TwoCompSys"/>
</dbReference>
<feature type="signal peptide" evidence="7">
    <location>
        <begin position="1"/>
        <end position="21"/>
    </location>
</feature>
<dbReference type="GO" id="GO:0000160">
    <property type="term" value="P:phosphorelay signal transduction system"/>
    <property type="evidence" value="ECO:0007669"/>
    <property type="project" value="UniProtKB-KW"/>
</dbReference>
<proteinExistence type="predicted"/>
<gene>
    <name evidence="8" type="ORF">FN976_22380</name>
</gene>
<dbReference type="Proteomes" id="UP000318199">
    <property type="component" value="Unassembled WGS sequence"/>
</dbReference>
<evidence type="ECO:0000256" key="2">
    <source>
        <dbReference type="ARBA" id="ARBA00012438"/>
    </source>
</evidence>
<protein>
    <recommendedName>
        <fullName evidence="2">histidine kinase</fullName>
        <ecNumber evidence="2">2.7.13.3</ecNumber>
    </recommendedName>
</protein>
<dbReference type="Gene3D" id="3.30.565.10">
    <property type="entry name" value="Histidine kinase-like ATPase, C-terminal domain"/>
    <property type="match status" value="1"/>
</dbReference>
<dbReference type="OrthoDB" id="9147043at2"/>
<evidence type="ECO:0000313" key="8">
    <source>
        <dbReference type="EMBL" id="TWO68740.1"/>
    </source>
</evidence>
<feature type="chain" id="PRO_5022123660" description="histidine kinase" evidence="7">
    <location>
        <begin position="22"/>
        <end position="622"/>
    </location>
</feature>
<keyword evidence="3" id="KW-0808">Transferase</keyword>
<keyword evidence="9" id="KW-1185">Reference proteome</keyword>
<name>A0A562ZJI1_9BURK</name>
<feature type="transmembrane region" description="Helical" evidence="6">
    <location>
        <begin position="262"/>
        <end position="280"/>
    </location>
</feature>
<evidence type="ECO:0000256" key="3">
    <source>
        <dbReference type="ARBA" id="ARBA00022679"/>
    </source>
</evidence>
<keyword evidence="6" id="KW-0472">Membrane</keyword>
<comment type="catalytic activity">
    <reaction evidence="1">
        <text>ATP + protein L-histidine = ADP + protein N-phospho-L-histidine.</text>
        <dbReference type="EC" id="2.7.13.3"/>
    </reaction>
</comment>
<evidence type="ECO:0000256" key="1">
    <source>
        <dbReference type="ARBA" id="ARBA00000085"/>
    </source>
</evidence>
<sequence length="622" mass="68742">MRFLRALLTILALCWAQSTAAQVELPGPWPGVWIRGAELVEAGAPIQVPLPDNWNRRAQGRGGVADYHLRFDWPRSEGDVGVFVPRLSRVADVMVNGIPATTIGRKETPVLPTWNEPQFFTIPALMLAEGANTVTFRLTAEPRSRAGLSAVFVGPREVTRQKYERRTFWQTSLPRFFEMLVLVVAMAITWMWFMKRNEAFIGWFAVCAWMWSVRVHQLFLPELGLTLYQSEVLSAVSVHGSQLAEVIATLRLRGLRLRRLENLMLAHFGLGAIVLLLAPADSTAALLRWIYLPLTVAAFYFNIRLGIEAWRNGNRPLFLFAALIMTAMCFGLHDFLVVAGVLAFDGIFWLRFGGPLMILALAGLLVQRYVASLKRVEKLNTELGDRIAAKTLELEDQYRRSRARELELTLLAERDRFTRDIHDGIGSRLIAARAAMLKPGVGHDDLRRVLDECLADLRLVIDSFDPHAASLDAMLGDFRAKSMPSLRAIFSDVHWPVDGLADCHWLGPKGNLAVLRSLQEMLGNAMKHGDKGHLRVGTRCDADAVELCVENGLADAVATGQGALPGLQLAHRGLASLDSRARQLGGAFAFVTPDGRARASLQAVRAGQARAPEAEAESATAP</sequence>
<keyword evidence="7" id="KW-0732">Signal</keyword>
<reference evidence="8 9" key="1">
    <citation type="submission" date="2019-07" db="EMBL/GenBank/DDBJ databases">
        <title>Caenimonas sedimenti sp. nov., isolated from activated sludge.</title>
        <authorList>
            <person name="Xu J."/>
        </authorList>
    </citation>
    <scope>NUCLEOTIDE SEQUENCE [LARGE SCALE GENOMIC DNA]</scope>
    <source>
        <strain evidence="8 9">HX-9-20</strain>
    </source>
</reference>
<keyword evidence="6" id="KW-1133">Transmembrane helix</keyword>
<evidence type="ECO:0000256" key="5">
    <source>
        <dbReference type="ARBA" id="ARBA00023012"/>
    </source>
</evidence>
<organism evidence="8 9">
    <name type="scientific">Caenimonas sedimenti</name>
    <dbReference type="NCBI Taxonomy" id="2596921"/>
    <lineage>
        <taxon>Bacteria</taxon>
        <taxon>Pseudomonadati</taxon>
        <taxon>Pseudomonadota</taxon>
        <taxon>Betaproteobacteria</taxon>
        <taxon>Burkholderiales</taxon>
        <taxon>Comamonadaceae</taxon>
        <taxon>Caenimonas</taxon>
    </lineage>
</organism>
<evidence type="ECO:0000256" key="6">
    <source>
        <dbReference type="SAM" id="Phobius"/>
    </source>
</evidence>
<accession>A0A562ZJI1</accession>
<keyword evidence="5" id="KW-0902">Two-component regulatory system</keyword>
<evidence type="ECO:0000256" key="4">
    <source>
        <dbReference type="ARBA" id="ARBA00022777"/>
    </source>
</evidence>
<dbReference type="EMBL" id="VOBQ01000018">
    <property type="protein sequence ID" value="TWO68740.1"/>
    <property type="molecule type" value="Genomic_DNA"/>
</dbReference>
<dbReference type="PANTHER" id="PTHR24421:SF10">
    <property type="entry name" value="NITRATE_NITRITE SENSOR PROTEIN NARQ"/>
    <property type="match status" value="1"/>
</dbReference>
<dbReference type="InterPro" id="IPR036890">
    <property type="entry name" value="HATPase_C_sf"/>
</dbReference>
<dbReference type="RefSeq" id="WP_145895286.1">
    <property type="nucleotide sequence ID" value="NZ_VOBQ01000018.1"/>
</dbReference>
<keyword evidence="6" id="KW-0812">Transmembrane</keyword>
<dbReference type="PANTHER" id="PTHR24421">
    <property type="entry name" value="NITRATE/NITRITE SENSOR PROTEIN NARX-RELATED"/>
    <property type="match status" value="1"/>
</dbReference>
<comment type="caution">
    <text evidence="8">The sequence shown here is derived from an EMBL/GenBank/DDBJ whole genome shotgun (WGS) entry which is preliminary data.</text>
</comment>
<feature type="transmembrane region" description="Helical" evidence="6">
    <location>
        <begin position="317"/>
        <end position="342"/>
    </location>
</feature>
<dbReference type="Gene3D" id="1.20.5.1930">
    <property type="match status" value="1"/>
</dbReference>
<feature type="transmembrane region" description="Helical" evidence="6">
    <location>
        <begin position="348"/>
        <end position="366"/>
    </location>
</feature>
<evidence type="ECO:0000313" key="9">
    <source>
        <dbReference type="Proteomes" id="UP000318199"/>
    </source>
</evidence>